<evidence type="ECO:0000313" key="2">
    <source>
        <dbReference type="Proteomes" id="UP000479190"/>
    </source>
</evidence>
<accession>A0A6H5HZF1</accession>
<sequence>MFGRDRGVATSIAVLVNAIVEAVINEGIRYLENAVASILSAIQKTQVSIATQPSCLAFVRDTRNVVW</sequence>
<dbReference type="Proteomes" id="UP000479190">
    <property type="component" value="Unassembled WGS sequence"/>
</dbReference>
<protein>
    <submittedName>
        <fullName evidence="1">Uncharacterized protein</fullName>
    </submittedName>
</protein>
<reference evidence="1 2" key="1">
    <citation type="submission" date="2020-02" db="EMBL/GenBank/DDBJ databases">
        <authorList>
            <person name="Ferguson B K."/>
        </authorList>
    </citation>
    <scope>NUCLEOTIDE SEQUENCE [LARGE SCALE GENOMIC DNA]</scope>
</reference>
<name>A0A6H5HZF1_9HYME</name>
<dbReference type="AlphaFoldDB" id="A0A6H5HZF1"/>
<organism evidence="1 2">
    <name type="scientific">Trichogramma brassicae</name>
    <dbReference type="NCBI Taxonomy" id="86971"/>
    <lineage>
        <taxon>Eukaryota</taxon>
        <taxon>Metazoa</taxon>
        <taxon>Ecdysozoa</taxon>
        <taxon>Arthropoda</taxon>
        <taxon>Hexapoda</taxon>
        <taxon>Insecta</taxon>
        <taxon>Pterygota</taxon>
        <taxon>Neoptera</taxon>
        <taxon>Endopterygota</taxon>
        <taxon>Hymenoptera</taxon>
        <taxon>Apocrita</taxon>
        <taxon>Proctotrupomorpha</taxon>
        <taxon>Chalcidoidea</taxon>
        <taxon>Trichogrammatidae</taxon>
        <taxon>Trichogramma</taxon>
    </lineage>
</organism>
<dbReference type="EMBL" id="CADCXV010000334">
    <property type="protein sequence ID" value="CAB0029515.1"/>
    <property type="molecule type" value="Genomic_DNA"/>
</dbReference>
<proteinExistence type="predicted"/>
<feature type="non-terminal residue" evidence="1">
    <location>
        <position position="67"/>
    </location>
</feature>
<evidence type="ECO:0000313" key="1">
    <source>
        <dbReference type="EMBL" id="CAB0029515.1"/>
    </source>
</evidence>
<keyword evidence="2" id="KW-1185">Reference proteome</keyword>
<gene>
    <name evidence="1" type="ORF">TBRA_LOCUS1550</name>
</gene>